<dbReference type="GO" id="GO:0006357">
    <property type="term" value="P:regulation of transcription by RNA polymerase II"/>
    <property type="evidence" value="ECO:0007669"/>
    <property type="project" value="TreeGrafter"/>
</dbReference>
<accession>A0A8H7D017</accession>
<keyword evidence="6 8" id="KW-0103">Bromodomain</keyword>
<dbReference type="PROSITE" id="PS01359">
    <property type="entry name" value="ZF_PHD_1"/>
    <property type="match status" value="1"/>
</dbReference>
<evidence type="ECO:0000256" key="7">
    <source>
        <dbReference type="ARBA" id="ARBA00023242"/>
    </source>
</evidence>
<evidence type="ECO:0000259" key="13">
    <source>
        <dbReference type="PROSITE" id="PS50812"/>
    </source>
</evidence>
<proteinExistence type="predicted"/>
<dbReference type="SMART" id="SM00297">
    <property type="entry name" value="BROMO"/>
    <property type="match status" value="1"/>
</dbReference>
<dbReference type="OrthoDB" id="20839at2759"/>
<protein>
    <submittedName>
        <fullName evidence="15">Bromodomain and phd finger-containing protein 3</fullName>
    </submittedName>
</protein>
<dbReference type="GO" id="GO:0006325">
    <property type="term" value="P:chromatin organization"/>
    <property type="evidence" value="ECO:0007669"/>
    <property type="project" value="UniProtKB-ARBA"/>
</dbReference>
<dbReference type="Pfam" id="PF10513">
    <property type="entry name" value="EPL1"/>
    <property type="match status" value="1"/>
</dbReference>
<dbReference type="InterPro" id="IPR019787">
    <property type="entry name" value="Znf_PHD-finger"/>
</dbReference>
<keyword evidence="7" id="KW-0539">Nucleus</keyword>
<dbReference type="InterPro" id="IPR013083">
    <property type="entry name" value="Znf_RING/FYVE/PHD"/>
</dbReference>
<dbReference type="InterPro" id="IPR050701">
    <property type="entry name" value="Histone_Mod_Regulator"/>
</dbReference>
<dbReference type="SUPFAM" id="SSF63748">
    <property type="entry name" value="Tudor/PWWP/MBT"/>
    <property type="match status" value="1"/>
</dbReference>
<dbReference type="PROSITE" id="PS51805">
    <property type="entry name" value="EPHD"/>
    <property type="match status" value="1"/>
</dbReference>
<keyword evidence="16" id="KW-1185">Reference proteome</keyword>
<feature type="domain" description="PHD-type" evidence="14">
    <location>
        <begin position="189"/>
        <end position="303"/>
    </location>
</feature>
<dbReference type="PANTHER" id="PTHR13793:SF107">
    <property type="entry name" value="BROMODOMAIN-CONTAINING PROTEIN HOMOLOG"/>
    <property type="match status" value="1"/>
</dbReference>
<evidence type="ECO:0000256" key="9">
    <source>
        <dbReference type="PROSITE-ProRule" id="PRU00146"/>
    </source>
</evidence>
<dbReference type="Pfam" id="PF13832">
    <property type="entry name" value="zf-HC5HC2H_2"/>
    <property type="match status" value="1"/>
</dbReference>
<dbReference type="InterPro" id="IPR001965">
    <property type="entry name" value="Znf_PHD"/>
</dbReference>
<gene>
    <name evidence="15" type="ORF">MVEN_01029300</name>
</gene>
<dbReference type="SUPFAM" id="SSF57903">
    <property type="entry name" value="FYVE/PHD zinc finger"/>
    <property type="match status" value="1"/>
</dbReference>
<comment type="subcellular location">
    <subcellularLocation>
        <location evidence="1">Nucleus</location>
    </subcellularLocation>
</comment>
<feature type="domain" description="PHD-type" evidence="12">
    <location>
        <begin position="135"/>
        <end position="185"/>
    </location>
</feature>
<evidence type="ECO:0000259" key="14">
    <source>
        <dbReference type="PROSITE" id="PS51805"/>
    </source>
</evidence>
<evidence type="ECO:0000256" key="3">
    <source>
        <dbReference type="ARBA" id="ARBA00022737"/>
    </source>
</evidence>
<keyword evidence="4 9" id="KW-0863">Zinc-finger</keyword>
<dbReference type="Pfam" id="PF13831">
    <property type="entry name" value="PHD_2"/>
    <property type="match status" value="1"/>
</dbReference>
<feature type="compositionally biased region" description="Polar residues" evidence="10">
    <location>
        <begin position="802"/>
        <end position="818"/>
    </location>
</feature>
<dbReference type="CDD" id="cd04369">
    <property type="entry name" value="Bromodomain"/>
    <property type="match status" value="1"/>
</dbReference>
<dbReference type="FunFam" id="3.30.40.10:FF:000008">
    <property type="entry name" value="Bromodomain containing 1, isoform CRA_a"/>
    <property type="match status" value="1"/>
</dbReference>
<feature type="compositionally biased region" description="Basic and acidic residues" evidence="10">
    <location>
        <begin position="609"/>
        <end position="651"/>
    </location>
</feature>
<dbReference type="InterPro" id="IPR019786">
    <property type="entry name" value="Zinc_finger_PHD-type_CS"/>
</dbReference>
<keyword evidence="2" id="KW-0479">Metal-binding</keyword>
<dbReference type="PROSITE" id="PS50016">
    <property type="entry name" value="ZF_PHD_2"/>
    <property type="match status" value="1"/>
</dbReference>
<evidence type="ECO:0000256" key="1">
    <source>
        <dbReference type="ARBA" id="ARBA00004123"/>
    </source>
</evidence>
<sequence>MARGGHGHADTVTAAPVLPKVSFQKIEDDVSTQPSGVHEAQARSFGYNDFSDFHRPDQYIRHIEPLEIDLERQVEYDMDEQDQEWLDAVNAERKKEQLDKVTYEVFEVVMDRLEKEWFTLTKHIPKPDLALPSEDSTCAICDDSEGENSNAIVFCDGCNLAVHQDCYGVPYIPEGQWLCRKCTVSPENPVSCVLCPNEGGAFKQTTQGEWIHLLCAIWVPETRVSNDVFMEPIIGVEKIVKQRWKLKCTICGTREGACIQCAKQSCFLAFHVTCARKDKLLLPMKSAQGVEPGALTAYCDKHLPKEQADIREAALQAEEEAEEDQYQSAQMSKSARAYNKTYKPGPPLVPAIIIDRILTYISKTTIRKKPDFIALMCKYWSLKREARRGAPLLKRLHLEPWTASSGSKTQGEEEKVMKLEQLRHLRKDLEDLRGLTQLCRKRESRKLRQAELIQEFLSRSLFVHAPKLRSAFDRIQALDRNDYFKMPVNKKDVPDYFDVVKNPMCWNEIETKLDKCEYWDIQAFKDDIQLVLDNAVLRFWPICITFLPPPNLRPTEQAEGNAPPWTSPLIGDLEPPLEILELLLSTDAIKDDSELILSADPITSLFNYEFEKKKPPPPDLEALKAEAKRQERRQRDRERREAERRRREEQKAAAASNADTASSTTIRVPRTRGAAAALETDPNTAQPNVSSSISARGRGQPRVSTNKVASASVPVSQRSQGTSTSAPISQASDSRRPSAPIPAPGEIPLVEHVDERGSFTMFEQGWILPVGQRRGGRVPLERSAAPPPKKKPRLDRGASRLSVFSTAASENQTLQAGSPRTDEPRRASMSSTVNHPDNYMDVDEPGPSRVHSLPVVTPERVVIPPPTVIRTPDGQVIIEELDTPAIRREKLAVRKEQRLRAREEQLAAEAAAAEAAVSTIEMEDAEPLSPISPLPELPPNGLEDGPLSPLDPSEDADADGDVDADTDADADADTDADADADAEGASELSALSDTEAEPTKPVGGEHGPAREGLAPAEQRLADGEQDFARGQQSFTYEQGPPDGERDLAHGERDESAVGSARPPVPTVDRERIKAERERQKDLGKIVLTGAQKRIEPGTLVWAKAASYPWWPAIVFHDSDAMIPPKVLAEAVAERKKRKGKDHLYIVRFFDKTKSWWALRIIHSNQY</sequence>
<feature type="compositionally biased region" description="Polar residues" evidence="10">
    <location>
        <begin position="702"/>
        <end position="732"/>
    </location>
</feature>
<dbReference type="SMART" id="SM00293">
    <property type="entry name" value="PWWP"/>
    <property type="match status" value="1"/>
</dbReference>
<name>A0A8H7D017_9AGAR</name>
<organism evidence="15 16">
    <name type="scientific">Mycena venus</name>
    <dbReference type="NCBI Taxonomy" id="2733690"/>
    <lineage>
        <taxon>Eukaryota</taxon>
        <taxon>Fungi</taxon>
        <taxon>Dikarya</taxon>
        <taxon>Basidiomycota</taxon>
        <taxon>Agaricomycotina</taxon>
        <taxon>Agaricomycetes</taxon>
        <taxon>Agaricomycetidae</taxon>
        <taxon>Agaricales</taxon>
        <taxon>Marasmiineae</taxon>
        <taxon>Mycenaceae</taxon>
        <taxon>Mycena</taxon>
    </lineage>
</organism>
<evidence type="ECO:0000256" key="2">
    <source>
        <dbReference type="ARBA" id="ARBA00022723"/>
    </source>
</evidence>
<dbReference type="PANTHER" id="PTHR13793">
    <property type="entry name" value="PHD FINGER PROTEINS"/>
    <property type="match status" value="1"/>
</dbReference>
<dbReference type="InterPro" id="IPR034732">
    <property type="entry name" value="EPHD"/>
</dbReference>
<evidence type="ECO:0000313" key="16">
    <source>
        <dbReference type="Proteomes" id="UP000620124"/>
    </source>
</evidence>
<evidence type="ECO:0000259" key="11">
    <source>
        <dbReference type="PROSITE" id="PS50014"/>
    </source>
</evidence>
<feature type="region of interest" description="Disordered" evidence="10">
    <location>
        <begin position="1033"/>
        <end position="1070"/>
    </location>
</feature>
<evidence type="ECO:0000256" key="6">
    <source>
        <dbReference type="ARBA" id="ARBA00023117"/>
    </source>
</evidence>
<feature type="region of interest" description="Disordered" evidence="10">
    <location>
        <begin position="922"/>
        <end position="1011"/>
    </location>
</feature>
<dbReference type="Pfam" id="PF00439">
    <property type="entry name" value="Bromodomain"/>
    <property type="match status" value="1"/>
</dbReference>
<feature type="domain" description="PWWP" evidence="13">
    <location>
        <begin position="1096"/>
        <end position="1156"/>
    </location>
</feature>
<keyword evidence="5" id="KW-0862">Zinc</keyword>
<dbReference type="Gene3D" id="3.30.40.10">
    <property type="entry name" value="Zinc/RING finger domain, C3HC4 (zinc finger)"/>
    <property type="match status" value="2"/>
</dbReference>
<dbReference type="PROSITE" id="PS50014">
    <property type="entry name" value="BROMODOMAIN_2"/>
    <property type="match status" value="1"/>
</dbReference>
<feature type="compositionally biased region" description="Polar residues" evidence="10">
    <location>
        <begin position="681"/>
        <end position="694"/>
    </location>
</feature>
<dbReference type="Proteomes" id="UP000620124">
    <property type="component" value="Unassembled WGS sequence"/>
</dbReference>
<evidence type="ECO:0000256" key="10">
    <source>
        <dbReference type="SAM" id="MobiDB-lite"/>
    </source>
</evidence>
<dbReference type="AlphaFoldDB" id="A0A8H7D017"/>
<evidence type="ECO:0000256" key="5">
    <source>
        <dbReference type="ARBA" id="ARBA00022833"/>
    </source>
</evidence>
<dbReference type="InterPro" id="IPR000313">
    <property type="entry name" value="PWWP_dom"/>
</dbReference>
<feature type="region of interest" description="Disordered" evidence="10">
    <location>
        <begin position="609"/>
        <end position="748"/>
    </location>
</feature>
<dbReference type="FunFam" id="3.30.40.10:FF:000007">
    <property type="entry name" value="Bromodomain containing 1, isoform CRA_b"/>
    <property type="match status" value="1"/>
</dbReference>
<dbReference type="InterPro" id="IPR036427">
    <property type="entry name" value="Bromodomain-like_sf"/>
</dbReference>
<dbReference type="CDD" id="cd15492">
    <property type="entry name" value="PHD_BRPF_JADE_like"/>
    <property type="match status" value="1"/>
</dbReference>
<dbReference type="SUPFAM" id="SSF47370">
    <property type="entry name" value="Bromodomain"/>
    <property type="match status" value="1"/>
</dbReference>
<feature type="compositionally biased region" description="Acidic residues" evidence="10">
    <location>
        <begin position="952"/>
        <end position="984"/>
    </location>
</feature>
<evidence type="ECO:0000259" key="12">
    <source>
        <dbReference type="PROSITE" id="PS50016"/>
    </source>
</evidence>
<dbReference type="Pfam" id="PF00855">
    <property type="entry name" value="PWWP"/>
    <property type="match status" value="1"/>
</dbReference>
<feature type="compositionally biased region" description="Low complexity" evidence="10">
    <location>
        <begin position="652"/>
        <end position="665"/>
    </location>
</feature>
<dbReference type="PROSITE" id="PS50812">
    <property type="entry name" value="PWWP"/>
    <property type="match status" value="1"/>
</dbReference>
<reference evidence="15" key="1">
    <citation type="submission" date="2020-05" db="EMBL/GenBank/DDBJ databases">
        <title>Mycena genomes resolve the evolution of fungal bioluminescence.</title>
        <authorList>
            <person name="Tsai I.J."/>
        </authorList>
    </citation>
    <scope>NUCLEOTIDE SEQUENCE</scope>
    <source>
        <strain evidence="15">CCC161011</strain>
    </source>
</reference>
<evidence type="ECO:0000256" key="8">
    <source>
        <dbReference type="PROSITE-ProRule" id="PRU00035"/>
    </source>
</evidence>
<feature type="domain" description="Bromo" evidence="11">
    <location>
        <begin position="476"/>
        <end position="535"/>
    </location>
</feature>
<dbReference type="EMBL" id="JACAZI010000007">
    <property type="protein sequence ID" value="KAF7356934.1"/>
    <property type="molecule type" value="Genomic_DNA"/>
</dbReference>
<feature type="region of interest" description="Disordered" evidence="10">
    <location>
        <begin position="773"/>
        <end position="845"/>
    </location>
</feature>
<dbReference type="SMART" id="SM00249">
    <property type="entry name" value="PHD"/>
    <property type="match status" value="2"/>
</dbReference>
<feature type="compositionally biased region" description="Basic and acidic residues" evidence="10">
    <location>
        <begin position="1042"/>
        <end position="1055"/>
    </location>
</feature>
<dbReference type="Gene3D" id="1.20.920.10">
    <property type="entry name" value="Bromodomain-like"/>
    <property type="match status" value="1"/>
</dbReference>
<comment type="caution">
    <text evidence="15">The sequence shown here is derived from an EMBL/GenBank/DDBJ whole genome shotgun (WGS) entry which is preliminary data.</text>
</comment>
<evidence type="ECO:0000313" key="15">
    <source>
        <dbReference type="EMBL" id="KAF7356934.1"/>
    </source>
</evidence>
<evidence type="ECO:0000256" key="4">
    <source>
        <dbReference type="ARBA" id="ARBA00022771"/>
    </source>
</evidence>
<dbReference type="Gene3D" id="2.30.30.140">
    <property type="match status" value="1"/>
</dbReference>
<dbReference type="GO" id="GO:0005634">
    <property type="term" value="C:nucleus"/>
    <property type="evidence" value="ECO:0007669"/>
    <property type="project" value="UniProtKB-SubCell"/>
</dbReference>
<dbReference type="InterPro" id="IPR011011">
    <property type="entry name" value="Znf_FYVE_PHD"/>
</dbReference>
<keyword evidence="3" id="KW-0677">Repeat</keyword>
<dbReference type="InterPro" id="IPR019542">
    <property type="entry name" value="Enhancer_polycomb-like_N"/>
</dbReference>
<dbReference type="GO" id="GO:0008270">
    <property type="term" value="F:zinc ion binding"/>
    <property type="evidence" value="ECO:0007669"/>
    <property type="project" value="UniProtKB-KW"/>
</dbReference>
<dbReference type="InterPro" id="IPR001487">
    <property type="entry name" value="Bromodomain"/>
</dbReference>